<name>A0AAN9SW31_PSOTE</name>
<dbReference type="AlphaFoldDB" id="A0AAN9SW31"/>
<comment type="caution">
    <text evidence="2">The sequence shown here is derived from an EMBL/GenBank/DDBJ whole genome shotgun (WGS) entry which is preliminary data.</text>
</comment>
<sequence length="79" mass="8903">MDPINKEADQSHKGGREIKHIKEEGRSRGQQTTFVDSLQPPPCRKLSPAVAHFLISSPLLIRLFLSQKVPPQMEPLAEF</sequence>
<reference evidence="2 3" key="1">
    <citation type="submission" date="2024-01" db="EMBL/GenBank/DDBJ databases">
        <title>The genomes of 5 underutilized Papilionoideae crops provide insights into root nodulation and disease resistanc.</title>
        <authorList>
            <person name="Jiang F."/>
        </authorList>
    </citation>
    <scope>NUCLEOTIDE SEQUENCE [LARGE SCALE GENOMIC DNA]</scope>
    <source>
        <strain evidence="2">DUOXIRENSHENG_FW03</strain>
        <tissue evidence="2">Leaves</tissue>
    </source>
</reference>
<evidence type="ECO:0000256" key="1">
    <source>
        <dbReference type="SAM" id="MobiDB-lite"/>
    </source>
</evidence>
<gene>
    <name evidence="2" type="ORF">VNO78_07373</name>
</gene>
<evidence type="ECO:0000313" key="2">
    <source>
        <dbReference type="EMBL" id="KAK7405764.1"/>
    </source>
</evidence>
<accession>A0AAN9SW31</accession>
<feature type="compositionally biased region" description="Basic and acidic residues" evidence="1">
    <location>
        <begin position="1"/>
        <end position="27"/>
    </location>
</feature>
<feature type="region of interest" description="Disordered" evidence="1">
    <location>
        <begin position="1"/>
        <end position="40"/>
    </location>
</feature>
<keyword evidence="3" id="KW-1185">Reference proteome</keyword>
<dbReference type="Proteomes" id="UP001386955">
    <property type="component" value="Unassembled WGS sequence"/>
</dbReference>
<dbReference type="EMBL" id="JAYMYS010000002">
    <property type="protein sequence ID" value="KAK7405764.1"/>
    <property type="molecule type" value="Genomic_DNA"/>
</dbReference>
<proteinExistence type="predicted"/>
<organism evidence="2 3">
    <name type="scientific">Psophocarpus tetragonolobus</name>
    <name type="common">Winged bean</name>
    <name type="synonym">Dolichos tetragonolobus</name>
    <dbReference type="NCBI Taxonomy" id="3891"/>
    <lineage>
        <taxon>Eukaryota</taxon>
        <taxon>Viridiplantae</taxon>
        <taxon>Streptophyta</taxon>
        <taxon>Embryophyta</taxon>
        <taxon>Tracheophyta</taxon>
        <taxon>Spermatophyta</taxon>
        <taxon>Magnoliopsida</taxon>
        <taxon>eudicotyledons</taxon>
        <taxon>Gunneridae</taxon>
        <taxon>Pentapetalae</taxon>
        <taxon>rosids</taxon>
        <taxon>fabids</taxon>
        <taxon>Fabales</taxon>
        <taxon>Fabaceae</taxon>
        <taxon>Papilionoideae</taxon>
        <taxon>50 kb inversion clade</taxon>
        <taxon>NPAAA clade</taxon>
        <taxon>indigoferoid/millettioid clade</taxon>
        <taxon>Phaseoleae</taxon>
        <taxon>Psophocarpus</taxon>
    </lineage>
</organism>
<protein>
    <submittedName>
        <fullName evidence="2">Uncharacterized protein</fullName>
    </submittedName>
</protein>
<evidence type="ECO:0000313" key="3">
    <source>
        <dbReference type="Proteomes" id="UP001386955"/>
    </source>
</evidence>